<evidence type="ECO:0000313" key="3">
    <source>
        <dbReference type="Proteomes" id="UP001652700"/>
    </source>
</evidence>
<feature type="compositionally biased region" description="Basic and acidic residues" evidence="1">
    <location>
        <begin position="65"/>
        <end position="76"/>
    </location>
</feature>
<name>A0ABM5L2C9_DIAVI</name>
<dbReference type="Proteomes" id="UP001652700">
    <property type="component" value="Unplaced"/>
</dbReference>
<dbReference type="RefSeq" id="XP_050516599.1">
    <property type="nucleotide sequence ID" value="XM_050660642.1"/>
</dbReference>
<reference evidence="2" key="1">
    <citation type="submission" date="2025-05" db="UniProtKB">
        <authorList>
            <consortium name="EnsemblMetazoa"/>
        </authorList>
    </citation>
    <scope>IDENTIFICATION</scope>
</reference>
<organism evidence="2 3">
    <name type="scientific">Diabrotica virgifera virgifera</name>
    <name type="common">western corn rootworm</name>
    <dbReference type="NCBI Taxonomy" id="50390"/>
    <lineage>
        <taxon>Eukaryota</taxon>
        <taxon>Metazoa</taxon>
        <taxon>Ecdysozoa</taxon>
        <taxon>Arthropoda</taxon>
        <taxon>Hexapoda</taxon>
        <taxon>Insecta</taxon>
        <taxon>Pterygota</taxon>
        <taxon>Neoptera</taxon>
        <taxon>Endopterygota</taxon>
        <taxon>Coleoptera</taxon>
        <taxon>Polyphaga</taxon>
        <taxon>Cucujiformia</taxon>
        <taxon>Chrysomeloidea</taxon>
        <taxon>Chrysomelidae</taxon>
        <taxon>Galerucinae</taxon>
        <taxon>Diabroticina</taxon>
        <taxon>Diabroticites</taxon>
        <taxon>Diabrotica</taxon>
    </lineage>
</organism>
<keyword evidence="3" id="KW-1185">Reference proteome</keyword>
<evidence type="ECO:0000256" key="1">
    <source>
        <dbReference type="SAM" id="MobiDB-lite"/>
    </source>
</evidence>
<proteinExistence type="predicted"/>
<sequence length="110" mass="12716">MSIEIDTLYEFDGVIYRVYGTEELHCQLQTDDDFCFQYLSANLNAFEIVSVSVDDSNGNPSNQNEQEKENQKDEFSWSKKTTLLLLNSIRERKGMLRDPKIKKKTNLAGN</sequence>
<evidence type="ECO:0000313" key="2">
    <source>
        <dbReference type="EnsemblMetazoa" id="XP_050516599.1"/>
    </source>
</evidence>
<dbReference type="GeneID" id="126891465"/>
<protein>
    <submittedName>
        <fullName evidence="2">Uncharacterized protein</fullName>
    </submittedName>
</protein>
<dbReference type="EnsemblMetazoa" id="XM_050660642.1">
    <property type="protein sequence ID" value="XP_050516599.1"/>
    <property type="gene ID" value="LOC126891465"/>
</dbReference>
<feature type="region of interest" description="Disordered" evidence="1">
    <location>
        <begin position="54"/>
        <end position="76"/>
    </location>
</feature>
<accession>A0ABM5L2C9</accession>